<keyword evidence="1" id="KW-1133">Transmembrane helix</keyword>
<keyword evidence="1" id="KW-0472">Membrane</keyword>
<feature type="transmembrane region" description="Helical" evidence="1">
    <location>
        <begin position="21"/>
        <end position="39"/>
    </location>
</feature>
<feature type="transmembrane region" description="Helical" evidence="1">
    <location>
        <begin position="174"/>
        <end position="198"/>
    </location>
</feature>
<feature type="transmembrane region" description="Helical" evidence="1">
    <location>
        <begin position="315"/>
        <end position="331"/>
    </location>
</feature>
<protein>
    <submittedName>
        <fullName evidence="2">EpsG-like putative glucosyltransferase</fullName>
    </submittedName>
</protein>
<keyword evidence="2" id="KW-0808">Transferase</keyword>
<feature type="transmembrane region" description="Helical" evidence="1">
    <location>
        <begin position="207"/>
        <end position="230"/>
    </location>
</feature>
<dbReference type="RefSeq" id="WP_109726814.1">
    <property type="nucleotide sequence ID" value="NZ_QGDI01000008.1"/>
</dbReference>
<sequence length="382" mass="44979">MLYAAAAILIVLGFVFPKNKVVNIVILLYLWVLFAFNTWNADYMNYYWIYEKIGMGDLWGTTVSEEGFVYLCYFFRHDLGWTYAEFLVFVATVCTILLKIVVDLFSKRPNTVLALSILYPYWIMVCQYRSYIATLFSLIGIYFLFYDPKKDSINFFKRKNKIQRIIQSDAFRSALFFVFIFIGVLFHRTAVFFAIFYIAKKFDTKRLVIITSVLFVLLFALHLPFMANLLSHFMSRSKINTWLLSDGTRTIVGLFFLVVVRIGTVIVEYFMLDSYRKSGSVSKEYLHFVEMVFKTTLISLSFLSMELYVKDYERLARVTLLLSYCIFADFLMQKKVKAEKVPLTYFLFIGFYFLHTLYYLYAFGGYLDIAFFPLFDSNSLIK</sequence>
<evidence type="ECO:0000313" key="3">
    <source>
        <dbReference type="Proteomes" id="UP000245720"/>
    </source>
</evidence>
<name>A0A315XXF5_RUMFL</name>
<reference evidence="2 3" key="1">
    <citation type="submission" date="2018-05" db="EMBL/GenBank/DDBJ databases">
        <title>The Hungate 1000. A catalogue of reference genomes from the rumen microbiome.</title>
        <authorList>
            <person name="Kelly W."/>
        </authorList>
    </citation>
    <scope>NUCLEOTIDE SEQUENCE [LARGE SCALE GENOMIC DNA]</scope>
    <source>
        <strain evidence="2 3">SAb67</strain>
    </source>
</reference>
<feature type="transmembrane region" description="Helical" evidence="1">
    <location>
        <begin position="343"/>
        <end position="361"/>
    </location>
</feature>
<evidence type="ECO:0000313" key="2">
    <source>
        <dbReference type="EMBL" id="PWJ11784.1"/>
    </source>
</evidence>
<evidence type="ECO:0000256" key="1">
    <source>
        <dbReference type="SAM" id="Phobius"/>
    </source>
</evidence>
<dbReference type="EMBL" id="QGDI01000008">
    <property type="protein sequence ID" value="PWJ11784.1"/>
    <property type="molecule type" value="Genomic_DNA"/>
</dbReference>
<feature type="transmembrane region" description="Helical" evidence="1">
    <location>
        <begin position="86"/>
        <end position="106"/>
    </location>
</feature>
<accession>A0A315XXF5</accession>
<proteinExistence type="predicted"/>
<dbReference type="Pfam" id="PF14897">
    <property type="entry name" value="EpsG"/>
    <property type="match status" value="1"/>
</dbReference>
<feature type="transmembrane region" description="Helical" evidence="1">
    <location>
        <begin position="250"/>
        <end position="270"/>
    </location>
</feature>
<dbReference type="InterPro" id="IPR049458">
    <property type="entry name" value="EpsG-like"/>
</dbReference>
<dbReference type="Proteomes" id="UP000245720">
    <property type="component" value="Unassembled WGS sequence"/>
</dbReference>
<organism evidence="2 3">
    <name type="scientific">Ruminococcus flavefaciens</name>
    <dbReference type="NCBI Taxonomy" id="1265"/>
    <lineage>
        <taxon>Bacteria</taxon>
        <taxon>Bacillati</taxon>
        <taxon>Bacillota</taxon>
        <taxon>Clostridia</taxon>
        <taxon>Eubacteriales</taxon>
        <taxon>Oscillospiraceae</taxon>
        <taxon>Ruminococcus</taxon>
    </lineage>
</organism>
<comment type="caution">
    <text evidence="2">The sequence shown here is derived from an EMBL/GenBank/DDBJ whole genome shotgun (WGS) entry which is preliminary data.</text>
</comment>
<feature type="transmembrane region" description="Helical" evidence="1">
    <location>
        <begin position="291"/>
        <end position="309"/>
    </location>
</feature>
<keyword evidence="1" id="KW-0812">Transmembrane</keyword>
<gene>
    <name evidence="2" type="ORF">IE37_02046</name>
</gene>
<dbReference type="GO" id="GO:0016740">
    <property type="term" value="F:transferase activity"/>
    <property type="evidence" value="ECO:0007669"/>
    <property type="project" value="UniProtKB-KW"/>
</dbReference>
<feature type="transmembrane region" description="Helical" evidence="1">
    <location>
        <begin position="118"/>
        <end position="145"/>
    </location>
</feature>
<dbReference type="AlphaFoldDB" id="A0A315XXF5"/>